<dbReference type="Gene3D" id="2.60.40.10">
    <property type="entry name" value="Immunoglobulins"/>
    <property type="match status" value="1"/>
</dbReference>
<dbReference type="SUPFAM" id="SSF49265">
    <property type="entry name" value="Fibronectin type III"/>
    <property type="match status" value="1"/>
</dbReference>
<proteinExistence type="predicted"/>
<dbReference type="AlphaFoldDB" id="A0A3S0BH15"/>
<dbReference type="InterPro" id="IPR013783">
    <property type="entry name" value="Ig-like_fold"/>
</dbReference>
<dbReference type="Gene3D" id="2.60.40.1220">
    <property type="match status" value="1"/>
</dbReference>
<accession>A0A3S0BH15</accession>
<feature type="chain" id="PRO_5018577656" description="S-layer homology domain-containing protein" evidence="2">
    <location>
        <begin position="28"/>
        <end position="1119"/>
    </location>
</feature>
<dbReference type="InterPro" id="IPR001119">
    <property type="entry name" value="SLH_dom"/>
</dbReference>
<evidence type="ECO:0000256" key="1">
    <source>
        <dbReference type="ARBA" id="ARBA00022729"/>
    </source>
</evidence>
<protein>
    <recommendedName>
        <fullName evidence="7">S-layer homology domain-containing protein</fullName>
    </recommendedName>
</protein>
<dbReference type="Proteomes" id="UP000276128">
    <property type="component" value="Unassembled WGS sequence"/>
</dbReference>
<name>A0A3S0BH15_9BACL</name>
<evidence type="ECO:0008006" key="7">
    <source>
        <dbReference type="Google" id="ProtNLM"/>
    </source>
</evidence>
<dbReference type="InterPro" id="IPR051465">
    <property type="entry name" value="Cell_Envelope_Struct_Comp"/>
</dbReference>
<dbReference type="InterPro" id="IPR036116">
    <property type="entry name" value="FN3_sf"/>
</dbReference>
<evidence type="ECO:0000313" key="6">
    <source>
        <dbReference type="Proteomes" id="UP000276128"/>
    </source>
</evidence>
<feature type="signal peptide" evidence="2">
    <location>
        <begin position="1"/>
        <end position="27"/>
    </location>
</feature>
<dbReference type="Pfam" id="PF13620">
    <property type="entry name" value="CarboxypepD_reg"/>
    <property type="match status" value="1"/>
</dbReference>
<dbReference type="PROSITE" id="PS50853">
    <property type="entry name" value="FN3"/>
    <property type="match status" value="1"/>
</dbReference>
<dbReference type="PROSITE" id="PS51272">
    <property type="entry name" value="SLH"/>
    <property type="match status" value="2"/>
</dbReference>
<dbReference type="CDD" id="cd00063">
    <property type="entry name" value="FN3"/>
    <property type="match status" value="1"/>
</dbReference>
<feature type="domain" description="SLH" evidence="4">
    <location>
        <begin position="94"/>
        <end position="156"/>
    </location>
</feature>
<gene>
    <name evidence="5" type="ORF">EJQ19_28360</name>
</gene>
<dbReference type="RefSeq" id="WP_126144600.1">
    <property type="nucleotide sequence ID" value="NZ_RXHU01000107.1"/>
</dbReference>
<comment type="caution">
    <text evidence="5">The sequence shown here is derived from an EMBL/GenBank/DDBJ whole genome shotgun (WGS) entry which is preliminary data.</text>
</comment>
<evidence type="ECO:0000256" key="2">
    <source>
        <dbReference type="SAM" id="SignalP"/>
    </source>
</evidence>
<dbReference type="OrthoDB" id="185675at2"/>
<reference evidence="5 6" key="1">
    <citation type="submission" date="2018-12" db="EMBL/GenBank/DDBJ databases">
        <title>Bacillus ochoae sp. nov., Paenibacillus whitsoniae sp. nov., Paenibacillus spiritus sp. nov. Isolated from the Mars Exploration Rover during spacecraft assembly.</title>
        <authorList>
            <person name="Seuylemezian A."/>
            <person name="Vaishampayan P."/>
        </authorList>
    </citation>
    <scope>NUCLEOTIDE SEQUENCE [LARGE SCALE GENOMIC DNA]</scope>
    <source>
        <strain evidence="5 6">MER 54</strain>
    </source>
</reference>
<dbReference type="EMBL" id="RXHU01000107">
    <property type="protein sequence ID" value="RTE03038.1"/>
    <property type="molecule type" value="Genomic_DNA"/>
</dbReference>
<dbReference type="Pfam" id="PF00395">
    <property type="entry name" value="SLH"/>
    <property type="match status" value="2"/>
</dbReference>
<evidence type="ECO:0000259" key="4">
    <source>
        <dbReference type="PROSITE" id="PS51272"/>
    </source>
</evidence>
<dbReference type="Pfam" id="PF20578">
    <property type="entry name" value="aBig_2"/>
    <property type="match status" value="1"/>
</dbReference>
<organism evidence="5 6">
    <name type="scientific">Paenibacillus whitsoniae</name>
    <dbReference type="NCBI Taxonomy" id="2496558"/>
    <lineage>
        <taxon>Bacteria</taxon>
        <taxon>Bacillati</taxon>
        <taxon>Bacillota</taxon>
        <taxon>Bacilli</taxon>
        <taxon>Bacillales</taxon>
        <taxon>Paenibacillaceae</taxon>
        <taxon>Paenibacillus</taxon>
    </lineage>
</organism>
<dbReference type="InterPro" id="IPR003961">
    <property type="entry name" value="FN3_dom"/>
</dbReference>
<feature type="domain" description="Fibronectin type-III" evidence="3">
    <location>
        <begin position="896"/>
        <end position="988"/>
    </location>
</feature>
<dbReference type="Gene3D" id="2.60.40.1120">
    <property type="entry name" value="Carboxypeptidase-like, regulatory domain"/>
    <property type="match status" value="1"/>
</dbReference>
<dbReference type="InterPro" id="IPR014755">
    <property type="entry name" value="Cu-Rt/internalin_Ig-like"/>
</dbReference>
<keyword evidence="1 2" id="KW-0732">Signal</keyword>
<sequence>MRRFVQRFTSCLLVLSMILSFGVAAQADGVASQPLSDINQSYAKSEIEALVSAGVLSGYEDGSFQPAKLVTRAELAKILVIALGLKVKEDGISSTSFKDVAPSSWYAQYVDALVKSGITQGTSQDAFSPNANVRREELVVFLTRALGLDKLTLSTVSKEDFADLKEVSDWAKNAVILASEIDLVNGEEGPNGEPLFAPKRFADRQAIARLAYEVKEHRDAYISKSKELANAVQALKITKIEAVSNTSVEVTFDKDLLTLDKADFAFDKTLKVEAAAFKSGSKAVVVLTTSSQSLGTEYHLTFRGQVIEQAMTGAGAGGGGGGMAPGTAAPTVAEQLASGKTIATLTVTASGSYGPASGQTSVGTLILDPGQSGEVTLTNIHADNLQVKSGAVSSIKLSRSTITMLVVNAVNNNGQPVRILALDGAVVSNTSVESQAILESATTTGTLGAITIQPGAAGKTISLRGNIDGSVTNNAGNAQLQIEAPSNGNAQPTIIHTIHFGSGTPILTVASSVQIQQIVSATPVTIKGDPDAVAKLLDIYPAAVVDVAVREAARLAAVAAIDEAFRQTQVDIPDRLKLFEKADLAIDNATSLGVSELAFNISSYREMKSAVQEIFIQLNALQIQYQPGDSADSVTQYPIFPSLNDGNGAILIQSDKSEVLSTWGPLQRPAYGAGDAVVHITLTLQKGAFSASKVVALTVKQFDATIQLAQSVRSDLVLVYFNHPVVNSQISDFQISGLQVKGITQYSYLAEYALLSVDKQTDGKDYSISFQGKEAISFKGGESNRCSATTCPTSITPFPEIPLPNSQVPGGIHGFVNEWSETGSPAGLKDATVSIVGTNLTAKTDSQGYFKIDQVPSGVTYTVQITKADYSTIVSGQFSLQSGEPYFAGIWYLHKKPRPVAVLNAQVINSGKVSINWYTNEVSSKDNNIYFQVIHNGTELPSTGTTIMQFENLKPGSDNTFSVQACNDMGCSDPVEISVQLPLQLKISDVRPVDTVTGTVYEQLIRQGEASTYVLPTSASSADVIRFSLSDLDYVSDSGAPMLKGVLDGSKAKASVIGQQADLPVELIVDNGVTYLKVKLVPPPFTDMHVTGYTFYGMKYTFEGKEYTVDYMGLNIVPQ</sequence>
<keyword evidence="6" id="KW-1185">Reference proteome</keyword>
<evidence type="ECO:0000313" key="5">
    <source>
        <dbReference type="EMBL" id="RTE03038.1"/>
    </source>
</evidence>
<dbReference type="InterPro" id="IPR008969">
    <property type="entry name" value="CarboxyPept-like_regulatory"/>
</dbReference>
<dbReference type="InterPro" id="IPR046780">
    <property type="entry name" value="aBig_2"/>
</dbReference>
<dbReference type="SUPFAM" id="SSF49464">
    <property type="entry name" value="Carboxypeptidase regulatory domain-like"/>
    <property type="match status" value="1"/>
</dbReference>
<dbReference type="PANTHER" id="PTHR43308">
    <property type="entry name" value="OUTER MEMBRANE PROTEIN ALPHA-RELATED"/>
    <property type="match status" value="1"/>
</dbReference>
<evidence type="ECO:0000259" key="3">
    <source>
        <dbReference type="PROSITE" id="PS50853"/>
    </source>
</evidence>
<feature type="domain" description="SLH" evidence="4">
    <location>
        <begin position="30"/>
        <end position="93"/>
    </location>
</feature>